<evidence type="ECO:0000313" key="1">
    <source>
        <dbReference type="EMBL" id="MDZ5455780.1"/>
    </source>
</evidence>
<protein>
    <submittedName>
        <fullName evidence="1">MbcA/ParS/Xre antitoxin family protein</fullName>
    </submittedName>
</protein>
<sequence>MQRINATLSFEVTVHRSSADIERLRPRKEALRSTVNALAEIATERMLTQREQLHERLVEDFLQGVQLTPLDVRRARMTAEALKDIFQNTEWLSTEEMGEQGEAVEALACGTPVATQDIPAAQRRAAASRVNRWKREGRLFSIPRQGRDWYPRYAVDAMFRPLPVVQHIVAAFGEGSPLRIASWMESPNSYLDGQRPRELLEKAPQLVLHALERHRVGALHG</sequence>
<comment type="caution">
    <text evidence="1">The sequence shown here is derived from an EMBL/GenBank/DDBJ whole genome shotgun (WGS) entry which is preliminary data.</text>
</comment>
<reference evidence="1 2" key="1">
    <citation type="submission" date="2023-11" db="EMBL/GenBank/DDBJ databases">
        <title>Draft genome of Azohydromonas lata strain H1 (DSM1123), a polyhydroxyalkanoate producer.</title>
        <authorList>
            <person name="Traversa D."/>
            <person name="D'Addabbo P."/>
            <person name="Pazzani C."/>
            <person name="Manzari C."/>
            <person name="Chiara M."/>
            <person name="Scrascia M."/>
        </authorList>
    </citation>
    <scope>NUCLEOTIDE SEQUENCE [LARGE SCALE GENOMIC DNA]</scope>
    <source>
        <strain evidence="1 2">H1</strain>
    </source>
</reference>
<organism evidence="1 2">
    <name type="scientific">Azohydromonas lata</name>
    <dbReference type="NCBI Taxonomy" id="45677"/>
    <lineage>
        <taxon>Bacteria</taxon>
        <taxon>Pseudomonadati</taxon>
        <taxon>Pseudomonadota</taxon>
        <taxon>Betaproteobacteria</taxon>
        <taxon>Burkholderiales</taxon>
        <taxon>Sphaerotilaceae</taxon>
        <taxon>Azohydromonas</taxon>
    </lineage>
</organism>
<gene>
    <name evidence="1" type="ORF">SM757_04260</name>
</gene>
<evidence type="ECO:0000313" key="2">
    <source>
        <dbReference type="Proteomes" id="UP001293718"/>
    </source>
</evidence>
<proteinExistence type="predicted"/>
<dbReference type="RefSeq" id="WP_322464461.1">
    <property type="nucleotide sequence ID" value="NZ_JAXOJX010000003.1"/>
</dbReference>
<accession>A0ABU5IB55</accession>
<dbReference type="EMBL" id="JAXOJX010000003">
    <property type="protein sequence ID" value="MDZ5455780.1"/>
    <property type="molecule type" value="Genomic_DNA"/>
</dbReference>
<name>A0ABU5IB55_9BURK</name>
<keyword evidence="2" id="KW-1185">Reference proteome</keyword>
<dbReference type="Proteomes" id="UP001293718">
    <property type="component" value="Unassembled WGS sequence"/>
</dbReference>